<dbReference type="EMBL" id="QEWW01000005">
    <property type="protein sequence ID" value="PWD85535.1"/>
    <property type="molecule type" value="Genomic_DNA"/>
</dbReference>
<keyword evidence="4" id="KW-1185">Reference proteome</keyword>
<evidence type="ECO:0000313" key="2">
    <source>
        <dbReference type="EMBL" id="PWD91378.1"/>
    </source>
</evidence>
<reference evidence="3 4" key="2">
    <citation type="submission" date="2018-05" db="EMBL/GenBank/DDBJ databases">
        <title>Ignatzschineria dubaiensis sp. nov., isolated from necrotic foot tissues of dromedaries (Camelus dromedarius) and associated maggots in Dubai, United Arab Emirates.</title>
        <authorList>
            <person name="Tsang C.C."/>
            <person name="Tang J.Y.M."/>
            <person name="Fong J.Y.H."/>
            <person name="Kinne J."/>
            <person name="Lee H.H."/>
            <person name="Joseph M."/>
            <person name="Jose S."/>
            <person name="Schuster R.K."/>
            <person name="Tang Y."/>
            <person name="Sivakumar S."/>
            <person name="Chen J.H.K."/>
            <person name="Teng J.L.L."/>
            <person name="Lau S.K.P."/>
            <person name="Wernery U."/>
            <person name="Woo P.C.Y."/>
        </authorList>
    </citation>
    <scope>NUCLEOTIDE SEQUENCE [LARGE SCALE GENOMIC DNA]</scope>
    <source>
        <strain evidence="3">UAE-HKU57</strain>
        <strain evidence="4">UAE-HKU58</strain>
    </source>
</reference>
<protein>
    <submittedName>
        <fullName evidence="1">DUF1850 domain-containing protein</fullName>
    </submittedName>
</protein>
<evidence type="ECO:0000313" key="1">
    <source>
        <dbReference type="EMBL" id="PWD85535.1"/>
    </source>
</evidence>
<reference evidence="1" key="1">
    <citation type="journal article" date="2018" name="Genome Announc.">
        <title>Ignatzschineria cameli sp. nov., isolated from necrotic foot tissue of dromedaries (Camelus dromedarius) and associated maggots (Wohlfahrtia species) in Dubai.</title>
        <authorList>
            <person name="Tsang C.C."/>
            <person name="Tang J.Y."/>
            <person name="Fong J.Y."/>
            <person name="Kinne J."/>
            <person name="Lee H.H."/>
            <person name="Joseph M."/>
            <person name="Jose S."/>
            <person name="Schuster R.K."/>
            <person name="Tang Y."/>
            <person name="Sivakumar S."/>
            <person name="Chen J.H."/>
            <person name="Teng J.L."/>
            <person name="Lau S.K."/>
            <person name="Wernery U."/>
            <person name="Woo P.C."/>
        </authorList>
    </citation>
    <scope>NUCLEOTIDE SEQUENCE</scope>
    <source>
        <strain evidence="1">UAE-HKU57</strain>
        <strain evidence="2">UAE-HKU58</strain>
    </source>
</reference>
<organism evidence="1 3">
    <name type="scientific">Ignatzschineria cameli</name>
    <dbReference type="NCBI Taxonomy" id="2182793"/>
    <lineage>
        <taxon>Bacteria</taxon>
        <taxon>Pseudomonadati</taxon>
        <taxon>Pseudomonadota</taxon>
        <taxon>Gammaproteobacteria</taxon>
        <taxon>Cardiobacteriales</taxon>
        <taxon>Ignatzschineriaceae</taxon>
        <taxon>Ignatzschineria</taxon>
    </lineage>
</organism>
<name>A0A2U2APT8_9GAMM</name>
<dbReference type="EMBL" id="QEWV01000006">
    <property type="protein sequence ID" value="PWD91378.1"/>
    <property type="molecule type" value="Genomic_DNA"/>
</dbReference>
<accession>A0A2U2APT8</accession>
<evidence type="ECO:0000313" key="3">
    <source>
        <dbReference type="Proteomes" id="UP000245059"/>
    </source>
</evidence>
<dbReference type="Proteomes" id="UP000245217">
    <property type="component" value="Unassembled WGS sequence"/>
</dbReference>
<gene>
    <name evidence="1" type="ORF">DC077_08000</name>
    <name evidence="2" type="ORF">DC078_07625</name>
</gene>
<proteinExistence type="predicted"/>
<evidence type="ECO:0000313" key="4">
    <source>
        <dbReference type="Proteomes" id="UP000245217"/>
    </source>
</evidence>
<dbReference type="Pfam" id="PF08905">
    <property type="entry name" value="DUF1850"/>
    <property type="match status" value="1"/>
</dbReference>
<comment type="caution">
    <text evidence="1">The sequence shown here is derived from an EMBL/GenBank/DDBJ whole genome shotgun (WGS) entry which is preliminary data.</text>
</comment>
<dbReference type="AlphaFoldDB" id="A0A2U2APT8"/>
<sequence>MMSKRQNKSRRRSLILFVVVVIMATTTLLLSTFIHSQPITLIITENGRCKIESPTFTLSWIHSVDKTPWIEFYQRQDEGFILTHTKFKTFGAGVPHDGIVLDRNDDMIHYQIDHFMPEINWVVDRDVRSSLYLSEDQPWEIYREVDRYSEVEFRNRSFNFWQRLSIRNCHEPQ</sequence>
<dbReference type="Proteomes" id="UP000245059">
    <property type="component" value="Unassembled WGS sequence"/>
</dbReference>
<dbReference type="InterPro" id="IPR015001">
    <property type="entry name" value="DUF1850"/>
</dbReference>